<accession>A0ACC6UK23</accession>
<protein>
    <submittedName>
        <fullName evidence="1">SAM-dependent methyltransferase</fullName>
    </submittedName>
</protein>
<keyword evidence="1" id="KW-0489">Methyltransferase</keyword>
<sequence length="454" mass="49129">MFRSRAKEEKAPGADKATVTDSMQPRHPEAPKGRPTPKRSAAQSQRRSVANTTMSRKEAAKRQREERRAALERQRQALASGDERYLPARDKGPVRRFARDFVDSRFHIAEWFLPMAVVILVLSMVQVAQLQNIALLLWLVVIVMIVLDSVVTGFRLKKTLAERFPDENRRGAVAYALMRTLQMRRLRAAQAPGEARGAALSATPFAHGTTAPGPPCGPGRLRDVVREELVARQLEEQIVGRFPVGKRLRVLDVGMGRGAQALRLARAGHQVTGVEQDAASIAAVREAFAGEPEGIRERMRIIEGHAGDTGVHFLPGSFDVVLCHGVLMDDVEDPDALLAGVARMLAPGGMLSLLVRNGDAAAMRAGLSGDWAGALAAFCTPTASYGLKRLTSTLAGIGAPLHTWYGVRVFTDTAADDAVLPDDLDAVLAVEDRAGRTDPYRGIAALLHLCGVRG</sequence>
<gene>
    <name evidence="1" type="ORF">RKD21_001906</name>
</gene>
<evidence type="ECO:0000313" key="1">
    <source>
        <dbReference type="EMBL" id="MEY9811649.1"/>
    </source>
</evidence>
<name>A0ACC6UK23_STRAO</name>
<keyword evidence="2" id="KW-1185">Reference proteome</keyword>
<dbReference type="EMBL" id="JBGCBD010000002">
    <property type="protein sequence ID" value="MEY9811649.1"/>
    <property type="molecule type" value="Genomic_DNA"/>
</dbReference>
<comment type="caution">
    <text evidence="1">The sequence shown here is derived from an EMBL/GenBank/DDBJ whole genome shotgun (WGS) entry which is preliminary data.</text>
</comment>
<organism evidence="1 2">
    <name type="scientific">Streptomyces albogriseolus</name>
    <dbReference type="NCBI Taxonomy" id="1887"/>
    <lineage>
        <taxon>Bacteria</taxon>
        <taxon>Bacillati</taxon>
        <taxon>Actinomycetota</taxon>
        <taxon>Actinomycetes</taxon>
        <taxon>Kitasatosporales</taxon>
        <taxon>Streptomycetaceae</taxon>
        <taxon>Streptomyces</taxon>
        <taxon>Streptomyces albogriseolus group</taxon>
    </lineage>
</organism>
<proteinExistence type="predicted"/>
<evidence type="ECO:0000313" key="2">
    <source>
        <dbReference type="Proteomes" id="UP001565447"/>
    </source>
</evidence>
<reference evidence="1" key="1">
    <citation type="submission" date="2024-07" db="EMBL/GenBank/DDBJ databases">
        <title>Genome sequencing of plant associated microbes to promote plant fitness in Sorghum bicolor and Oryza sativa.</title>
        <authorList>
            <person name="Coleman-Derr D."/>
        </authorList>
    </citation>
    <scope>NUCLEOTIDE SEQUENCE</scope>
    <source>
        <strain evidence="1">SAI-173</strain>
    </source>
</reference>
<keyword evidence="1" id="KW-0808">Transferase</keyword>
<dbReference type="Proteomes" id="UP001565447">
    <property type="component" value="Unassembled WGS sequence"/>
</dbReference>